<dbReference type="Proteomes" id="UP000094487">
    <property type="component" value="Unassembled WGS sequence"/>
</dbReference>
<feature type="chain" id="PRO_5009132080" description="PDZ domain-containing protein" evidence="1">
    <location>
        <begin position="22"/>
        <end position="390"/>
    </location>
</feature>
<reference evidence="2 3" key="1">
    <citation type="submission" date="2016-08" db="EMBL/GenBank/DDBJ databases">
        <title>Draft genome of the agarase producing Sphingomonas sp. MCT13.</title>
        <authorList>
            <person name="D'Andrea M.M."/>
            <person name="Rossolini G.M."/>
            <person name="Thaller M.C."/>
        </authorList>
    </citation>
    <scope>NUCLEOTIDE SEQUENCE [LARGE SCALE GENOMIC DNA]</scope>
    <source>
        <strain evidence="2 3">MCT13</strain>
    </source>
</reference>
<protein>
    <recommendedName>
        <fullName evidence="4">PDZ domain-containing protein</fullName>
    </recommendedName>
</protein>
<dbReference type="Gene3D" id="2.40.70.10">
    <property type="entry name" value="Acid Proteases"/>
    <property type="match status" value="1"/>
</dbReference>
<keyword evidence="1" id="KW-0732">Signal</keyword>
<dbReference type="OrthoDB" id="7547925at2"/>
<dbReference type="InterPro" id="IPR021109">
    <property type="entry name" value="Peptidase_aspartic_dom_sf"/>
</dbReference>
<dbReference type="Pfam" id="PF13650">
    <property type="entry name" value="Asp_protease_2"/>
    <property type="match status" value="1"/>
</dbReference>
<dbReference type="SUPFAM" id="SSF50630">
    <property type="entry name" value="Acid proteases"/>
    <property type="match status" value="1"/>
</dbReference>
<feature type="signal peptide" evidence="1">
    <location>
        <begin position="1"/>
        <end position="21"/>
    </location>
</feature>
<dbReference type="RefSeq" id="WP_069321603.1">
    <property type="nucleotide sequence ID" value="NZ_MDDS01000057.1"/>
</dbReference>
<name>A0A1E3LSF1_9SPHN</name>
<keyword evidence="3" id="KW-1185">Reference proteome</keyword>
<dbReference type="SUPFAM" id="SSF50156">
    <property type="entry name" value="PDZ domain-like"/>
    <property type="match status" value="1"/>
</dbReference>
<dbReference type="AlphaFoldDB" id="A0A1E3LSF1"/>
<evidence type="ECO:0000313" key="2">
    <source>
        <dbReference type="EMBL" id="ODP36669.1"/>
    </source>
</evidence>
<organism evidence="2 3">
    <name type="scientific">Sphingomonas turrisvirgatae</name>
    <dbReference type="NCBI Taxonomy" id="1888892"/>
    <lineage>
        <taxon>Bacteria</taxon>
        <taxon>Pseudomonadati</taxon>
        <taxon>Pseudomonadota</taxon>
        <taxon>Alphaproteobacteria</taxon>
        <taxon>Sphingomonadales</taxon>
        <taxon>Sphingomonadaceae</taxon>
        <taxon>Sphingomonas</taxon>
    </lineage>
</organism>
<evidence type="ECO:0000313" key="3">
    <source>
        <dbReference type="Proteomes" id="UP000094487"/>
    </source>
</evidence>
<dbReference type="Gene3D" id="2.30.42.10">
    <property type="match status" value="1"/>
</dbReference>
<evidence type="ECO:0008006" key="4">
    <source>
        <dbReference type="Google" id="ProtNLM"/>
    </source>
</evidence>
<dbReference type="EMBL" id="MDDS01000057">
    <property type="protein sequence ID" value="ODP36669.1"/>
    <property type="molecule type" value="Genomic_DNA"/>
</dbReference>
<dbReference type="STRING" id="1888892.BFL28_05020"/>
<comment type="caution">
    <text evidence="2">The sequence shown here is derived from an EMBL/GenBank/DDBJ whole genome shotgun (WGS) entry which is preliminary data.</text>
</comment>
<gene>
    <name evidence="2" type="ORF">BFL28_05020</name>
</gene>
<dbReference type="InterPro" id="IPR036034">
    <property type="entry name" value="PDZ_sf"/>
</dbReference>
<proteinExistence type="predicted"/>
<sequence>MRPLRILLLLLLAFASMPLAASPAADTLAADSEARWVPFQLTTGNQIRFRALMDGRWVDAMLDTGLSDTAVSASFARAAGMKPLVQAHADAIGGAIPLAWTGLGRVEIGGLVRTGGRIAIITADPRATGPDAVDLFVGGDLLAGHALDIDYAARRFRLLPSGRMPFRGVTMPLRLAGSNNLYLTELAIGVRVQRGVIVDTGDGAMLTLTRSTWRNSGAQAGPVTSAVAYGAGGRVETDLVLLPDLRLGTLPPQTAELRIEGDTGFTARKGAAGRIGGGLLRRHRVLLDPRAGRMILAVNDAAWQPSRSTSGLMTAQDGRRLKVLHVMRGSPAAATGWTAGAEICAVDGAAIPSAYATSAVAGWSVGTPGRVVQLDLCDGNRRSLTLARFY</sequence>
<accession>A0A1E3LSF1</accession>
<evidence type="ECO:0000256" key="1">
    <source>
        <dbReference type="SAM" id="SignalP"/>
    </source>
</evidence>